<feature type="region of interest" description="Disordered" evidence="1">
    <location>
        <begin position="199"/>
        <end position="232"/>
    </location>
</feature>
<gene>
    <name evidence="2" type="ORF">GCM10010430_60420</name>
</gene>
<protein>
    <submittedName>
        <fullName evidence="2">Uncharacterized protein</fullName>
    </submittedName>
</protein>
<reference evidence="3" key="1">
    <citation type="journal article" date="2019" name="Int. J. Syst. Evol. Microbiol.">
        <title>The Global Catalogue of Microorganisms (GCM) 10K type strain sequencing project: providing services to taxonomists for standard genome sequencing and annotation.</title>
        <authorList>
            <consortium name="The Broad Institute Genomics Platform"/>
            <consortium name="The Broad Institute Genome Sequencing Center for Infectious Disease"/>
            <person name="Wu L."/>
            <person name="Ma J."/>
        </authorList>
    </citation>
    <scope>NUCLEOTIDE SEQUENCE [LARGE SCALE GENOMIC DNA]</scope>
    <source>
        <strain evidence="3">JCM 7356</strain>
    </source>
</reference>
<feature type="compositionally biased region" description="Low complexity" evidence="1">
    <location>
        <begin position="199"/>
        <end position="212"/>
    </location>
</feature>
<evidence type="ECO:0000313" key="3">
    <source>
        <dbReference type="Proteomes" id="UP001500305"/>
    </source>
</evidence>
<name>A0ABP5RNA9_9ACTN</name>
<dbReference type="Proteomes" id="UP001500305">
    <property type="component" value="Unassembled WGS sequence"/>
</dbReference>
<accession>A0ABP5RNA9</accession>
<keyword evidence="3" id="KW-1185">Reference proteome</keyword>
<dbReference type="RefSeq" id="WP_344639695.1">
    <property type="nucleotide sequence ID" value="NZ_BAAATR010000034.1"/>
</dbReference>
<dbReference type="EMBL" id="BAAATR010000034">
    <property type="protein sequence ID" value="GAA2267163.1"/>
    <property type="molecule type" value="Genomic_DNA"/>
</dbReference>
<evidence type="ECO:0000256" key="1">
    <source>
        <dbReference type="SAM" id="MobiDB-lite"/>
    </source>
</evidence>
<sequence>MTDIRAEDVQRLTDLANALAEIRRDLRHTARRPPAKVPDLLAQNITALADYVATASRMRAELSHRTGPAVANVGEDWGPTFAATRASPVLHKLTELLDNACDLANQVRPRGTTRSHFYSPGLDGRVAQQFAEADEMLTHTISTIRRFRTGLGQVRRRELDREQQALADPDGPAARMLAARAQYRRQPLVIVPHGFAQEAATAGAASRQAGASKVVSHTPAPDAASTHAPGRR</sequence>
<proteinExistence type="predicted"/>
<comment type="caution">
    <text evidence="2">The sequence shown here is derived from an EMBL/GenBank/DDBJ whole genome shotgun (WGS) entry which is preliminary data.</text>
</comment>
<organism evidence="2 3">
    <name type="scientific">Kitasatospora cystarginea</name>
    <dbReference type="NCBI Taxonomy" id="58350"/>
    <lineage>
        <taxon>Bacteria</taxon>
        <taxon>Bacillati</taxon>
        <taxon>Actinomycetota</taxon>
        <taxon>Actinomycetes</taxon>
        <taxon>Kitasatosporales</taxon>
        <taxon>Streptomycetaceae</taxon>
        <taxon>Kitasatospora</taxon>
    </lineage>
</organism>
<evidence type="ECO:0000313" key="2">
    <source>
        <dbReference type="EMBL" id="GAA2267163.1"/>
    </source>
</evidence>